<reference evidence="1" key="1">
    <citation type="journal article" date="2021" name="PeerJ">
        <title>Extensive microbial diversity within the chicken gut microbiome revealed by metagenomics and culture.</title>
        <authorList>
            <person name="Gilroy R."/>
            <person name="Ravi A."/>
            <person name="Getino M."/>
            <person name="Pursley I."/>
            <person name="Horton D.L."/>
            <person name="Alikhan N.F."/>
            <person name="Baker D."/>
            <person name="Gharbi K."/>
            <person name="Hall N."/>
            <person name="Watson M."/>
            <person name="Adriaenssens E.M."/>
            <person name="Foster-Nyarko E."/>
            <person name="Jarju S."/>
            <person name="Secka A."/>
            <person name="Antonio M."/>
            <person name="Oren A."/>
            <person name="Chaudhuri R.R."/>
            <person name="La Ragione R."/>
            <person name="Hildebrand F."/>
            <person name="Pallen M.J."/>
        </authorList>
    </citation>
    <scope>NUCLEOTIDE SEQUENCE</scope>
    <source>
        <strain evidence="1">CHK169-4300</strain>
    </source>
</reference>
<dbReference type="Proteomes" id="UP000824106">
    <property type="component" value="Unassembled WGS sequence"/>
</dbReference>
<organism evidence="1 2">
    <name type="scientific">Candidatus Atopostipes pullistercoris</name>
    <dbReference type="NCBI Taxonomy" id="2838467"/>
    <lineage>
        <taxon>Bacteria</taxon>
        <taxon>Bacillati</taxon>
        <taxon>Bacillota</taxon>
        <taxon>Bacilli</taxon>
        <taxon>Lactobacillales</taxon>
        <taxon>Carnobacteriaceae</taxon>
        <taxon>Atopostipes</taxon>
    </lineage>
</organism>
<comment type="caution">
    <text evidence="1">The sequence shown here is derived from an EMBL/GenBank/DDBJ whole genome shotgun (WGS) entry which is preliminary data.</text>
</comment>
<dbReference type="CDD" id="cd07516">
    <property type="entry name" value="HAD_Pase"/>
    <property type="match status" value="1"/>
</dbReference>
<gene>
    <name evidence="1" type="ORF">H9808_07435</name>
</gene>
<dbReference type="InterPro" id="IPR006379">
    <property type="entry name" value="HAD-SF_hydro_IIB"/>
</dbReference>
<dbReference type="NCBIfam" id="TIGR01484">
    <property type="entry name" value="HAD-SF-IIB"/>
    <property type="match status" value="1"/>
</dbReference>
<dbReference type="NCBIfam" id="TIGR00099">
    <property type="entry name" value="Cof-subfamily"/>
    <property type="match status" value="1"/>
</dbReference>
<dbReference type="InterPro" id="IPR036412">
    <property type="entry name" value="HAD-like_sf"/>
</dbReference>
<dbReference type="SUPFAM" id="SSF56784">
    <property type="entry name" value="HAD-like"/>
    <property type="match status" value="1"/>
</dbReference>
<dbReference type="SFLD" id="SFLDS00003">
    <property type="entry name" value="Haloacid_Dehalogenase"/>
    <property type="match status" value="1"/>
</dbReference>
<dbReference type="Pfam" id="PF08282">
    <property type="entry name" value="Hydrolase_3"/>
    <property type="match status" value="1"/>
</dbReference>
<evidence type="ECO:0000313" key="2">
    <source>
        <dbReference type="Proteomes" id="UP000824106"/>
    </source>
</evidence>
<dbReference type="SFLD" id="SFLDG01140">
    <property type="entry name" value="C2.B:_Phosphomannomutase_and_P"/>
    <property type="match status" value="1"/>
</dbReference>
<dbReference type="GO" id="GO:0016791">
    <property type="term" value="F:phosphatase activity"/>
    <property type="evidence" value="ECO:0007669"/>
    <property type="project" value="UniProtKB-ARBA"/>
</dbReference>
<dbReference type="GO" id="GO:0000287">
    <property type="term" value="F:magnesium ion binding"/>
    <property type="evidence" value="ECO:0007669"/>
    <property type="project" value="TreeGrafter"/>
</dbReference>
<dbReference type="EMBL" id="DXAZ01000121">
    <property type="protein sequence ID" value="HIZ71576.1"/>
    <property type="molecule type" value="Genomic_DNA"/>
</dbReference>
<accession>A0A9D2G3F6</accession>
<dbReference type="Gene3D" id="3.30.1240.10">
    <property type="match status" value="1"/>
</dbReference>
<sequence length="295" mass="33160">MSIKLIVSDMDGTLLNEKVEITDRVSEAILRAQDAGIEFAVATGRTVSSGYSLIKERGIACPFIELNGARYFDENEQLHYTKDMNKEDVQKLIHILEYYEVNNEFLTQKGAYSKRTLNEYLMSFKSVFKNINKDMTDEEAIEYAAKRMDDFNLNTVSDFSFLYQDPNIQVLKTIAHAHDNLPLLNEIQTTIEKELPDLIVTSASTFSLEVNHVEANKGKAVAELAKERGYSADEVITIGDNINDLTMLQWATHSYAVANAHTSAKEAAAYIAPSHADYAVAQIIERVIDGKSLRF</sequence>
<dbReference type="InterPro" id="IPR023214">
    <property type="entry name" value="HAD_sf"/>
</dbReference>
<dbReference type="PROSITE" id="PS01228">
    <property type="entry name" value="COF_1"/>
    <property type="match status" value="1"/>
</dbReference>
<keyword evidence="1" id="KW-0378">Hydrolase</keyword>
<proteinExistence type="predicted"/>
<dbReference type="GO" id="GO:0005829">
    <property type="term" value="C:cytosol"/>
    <property type="evidence" value="ECO:0007669"/>
    <property type="project" value="TreeGrafter"/>
</dbReference>
<dbReference type="AlphaFoldDB" id="A0A9D2G3F6"/>
<protein>
    <submittedName>
        <fullName evidence="1">Cof-type HAD-IIB family hydrolase</fullName>
    </submittedName>
</protein>
<dbReference type="InterPro" id="IPR000150">
    <property type="entry name" value="Cof"/>
</dbReference>
<reference evidence="1" key="2">
    <citation type="submission" date="2021-04" db="EMBL/GenBank/DDBJ databases">
        <authorList>
            <person name="Gilroy R."/>
        </authorList>
    </citation>
    <scope>NUCLEOTIDE SEQUENCE</scope>
    <source>
        <strain evidence="1">CHK169-4300</strain>
    </source>
</reference>
<dbReference type="Gene3D" id="3.40.50.1000">
    <property type="entry name" value="HAD superfamily/HAD-like"/>
    <property type="match status" value="1"/>
</dbReference>
<dbReference type="PANTHER" id="PTHR10000">
    <property type="entry name" value="PHOSPHOSERINE PHOSPHATASE"/>
    <property type="match status" value="1"/>
</dbReference>
<dbReference type="PANTHER" id="PTHR10000:SF55">
    <property type="entry name" value="5-AMINO-6-(5-PHOSPHO-D-RIBITYLAMINO)URACIL PHOSPHATASE YCSE"/>
    <property type="match status" value="1"/>
</dbReference>
<evidence type="ECO:0000313" key="1">
    <source>
        <dbReference type="EMBL" id="HIZ71576.1"/>
    </source>
</evidence>
<name>A0A9D2G3F6_9LACT</name>